<feature type="binding site" evidence="11">
    <location>
        <position position="140"/>
    </location>
    <ligand>
        <name>Zn(2+)</name>
        <dbReference type="ChEBI" id="CHEBI:29105"/>
        <label>2</label>
    </ligand>
</feature>
<dbReference type="Gene3D" id="3.30.70.360">
    <property type="match status" value="1"/>
</dbReference>
<evidence type="ECO:0000256" key="10">
    <source>
        <dbReference type="PIRSR" id="PIRSR037215-1"/>
    </source>
</evidence>
<dbReference type="SUPFAM" id="SSF53187">
    <property type="entry name" value="Zn-dependent exopeptidases"/>
    <property type="match status" value="1"/>
</dbReference>
<comment type="cofactor">
    <cofactor evidence="11">
        <name>Zn(2+)</name>
        <dbReference type="ChEBI" id="CHEBI:29105"/>
    </cofactor>
    <text evidence="11">Binds 2 Zn(2+) ions per subunit.</text>
</comment>
<dbReference type="AlphaFoldDB" id="A0A939BGM4"/>
<gene>
    <name evidence="13" type="primary">pepT</name>
    <name evidence="13" type="ORF">H6A20_04165</name>
</gene>
<accession>A0A939BGM4</accession>
<evidence type="ECO:0000256" key="6">
    <source>
        <dbReference type="ARBA" id="ARBA00022801"/>
    </source>
</evidence>
<evidence type="ECO:0000256" key="5">
    <source>
        <dbReference type="ARBA" id="ARBA00022723"/>
    </source>
</evidence>
<dbReference type="Pfam" id="PF01546">
    <property type="entry name" value="Peptidase_M20"/>
    <property type="match status" value="1"/>
</dbReference>
<sequence length="408" mass="45392">MKAYERFLKYVSVWTTSDETSETVPSTKRQFDLGRLLAQELKDMGVEKVELNDMCYLYAEIPATPGCEDKPAIGLIAHMDTAMDFSGKDIRPQIIENYDGEDVKLGESGRVLSVKEFPHLKNMKGRTLITTDGTTLLGADDKAGIAEIITVVEEILREGMPHGKICIGFTPDEEIARGAKNFDVERFGADYAYTLDGDIEGEIQFENFNASTAYFTIHGVNVHTGSAKGILVNSQLIGMEIQSMLPDERPETTEGYEGFFHLMAFNGNTEKTQMRYFVRDHSGEKFEQRHETLRRIQKAMNEKYGEGTVELTITESYHNMREKIEPCMHLVDTAKKAIADAGLEPDVSPVRGGTDGARLSFRGLPCPNLGTGGSAFHGPYEHITVEGMDLVVGIVKDILKSYAAYEEK</sequence>
<dbReference type="GO" id="GO:0008270">
    <property type="term" value="F:zinc ion binding"/>
    <property type="evidence" value="ECO:0007669"/>
    <property type="project" value="InterPro"/>
</dbReference>
<dbReference type="PANTHER" id="PTHR42994:SF1">
    <property type="entry name" value="PEPTIDASE T"/>
    <property type="match status" value="1"/>
</dbReference>
<dbReference type="EC" id="3.4.11.4" evidence="9"/>
<dbReference type="InterPro" id="IPR036264">
    <property type="entry name" value="Bact_exopeptidase_dim_dom"/>
</dbReference>
<dbReference type="GO" id="GO:0045148">
    <property type="term" value="F:tripeptide aminopeptidase activity"/>
    <property type="evidence" value="ECO:0007669"/>
    <property type="project" value="UniProtKB-UniRule"/>
</dbReference>
<feature type="active site" description="Proton acceptor" evidence="10">
    <location>
        <position position="173"/>
    </location>
</feature>
<evidence type="ECO:0000256" key="3">
    <source>
        <dbReference type="ARBA" id="ARBA00022438"/>
    </source>
</evidence>
<dbReference type="InterPro" id="IPR001261">
    <property type="entry name" value="ArgE/DapE_CS"/>
</dbReference>
<dbReference type="SUPFAM" id="SSF55031">
    <property type="entry name" value="Bacterial exopeptidase dimerisation domain"/>
    <property type="match status" value="1"/>
</dbReference>
<evidence type="ECO:0000256" key="4">
    <source>
        <dbReference type="ARBA" id="ARBA00022670"/>
    </source>
</evidence>
<evidence type="ECO:0000256" key="1">
    <source>
        <dbReference type="ARBA" id="ARBA00000870"/>
    </source>
</evidence>
<dbReference type="InterPro" id="IPR002933">
    <property type="entry name" value="Peptidase_M20"/>
</dbReference>
<dbReference type="EMBL" id="JACJKS010000004">
    <property type="protein sequence ID" value="MBM6947861.1"/>
    <property type="molecule type" value="Genomic_DNA"/>
</dbReference>
<feature type="binding site" evidence="11">
    <location>
        <position position="174"/>
    </location>
    <ligand>
        <name>Zn(2+)</name>
        <dbReference type="ChEBI" id="CHEBI:29105"/>
        <label>2</label>
    </ligand>
</feature>
<keyword evidence="4" id="KW-0645">Protease</keyword>
<dbReference type="Gene3D" id="3.40.630.10">
    <property type="entry name" value="Zn peptidases"/>
    <property type="match status" value="1"/>
</dbReference>
<evidence type="ECO:0000256" key="9">
    <source>
        <dbReference type="NCBIfam" id="TIGR01882"/>
    </source>
</evidence>
<evidence type="ECO:0000259" key="12">
    <source>
        <dbReference type="Pfam" id="PF07687"/>
    </source>
</evidence>
<dbReference type="GO" id="GO:0006518">
    <property type="term" value="P:peptide metabolic process"/>
    <property type="evidence" value="ECO:0007669"/>
    <property type="project" value="InterPro"/>
</dbReference>
<dbReference type="Pfam" id="PF07687">
    <property type="entry name" value="M20_dimer"/>
    <property type="match status" value="1"/>
</dbReference>
<dbReference type="NCBIfam" id="NF009920">
    <property type="entry name" value="PRK13381.1"/>
    <property type="match status" value="1"/>
</dbReference>
<reference evidence="13" key="1">
    <citation type="submission" date="2020-08" db="EMBL/GenBank/DDBJ databases">
        <authorList>
            <person name="Cejkova D."/>
            <person name="Kubasova T."/>
            <person name="Jahodarova E."/>
            <person name="Rychlik I."/>
        </authorList>
    </citation>
    <scope>NUCLEOTIDE SEQUENCE</scope>
    <source>
        <strain evidence="13">An582</strain>
    </source>
</reference>
<feature type="domain" description="Peptidase M20 dimerisation" evidence="12">
    <location>
        <begin position="206"/>
        <end position="307"/>
    </location>
</feature>
<keyword evidence="7 11" id="KW-0862">Zinc</keyword>
<dbReference type="PROSITE" id="PS00758">
    <property type="entry name" value="ARGE_DAPE_CPG2_1"/>
    <property type="match status" value="1"/>
</dbReference>
<keyword evidence="3 13" id="KW-0031">Aminopeptidase</keyword>
<feature type="binding site" evidence="11">
    <location>
        <position position="377"/>
    </location>
    <ligand>
        <name>Zn(2+)</name>
        <dbReference type="ChEBI" id="CHEBI:29105"/>
        <label>2</label>
    </ligand>
</feature>
<dbReference type="NCBIfam" id="NF003976">
    <property type="entry name" value="PRK05469.1"/>
    <property type="match status" value="1"/>
</dbReference>
<dbReference type="CDD" id="cd03892">
    <property type="entry name" value="M20_peptT"/>
    <property type="match status" value="1"/>
</dbReference>
<keyword evidence="6 13" id="KW-0378">Hydrolase</keyword>
<evidence type="ECO:0000256" key="7">
    <source>
        <dbReference type="ARBA" id="ARBA00022833"/>
    </source>
</evidence>
<feature type="binding site" evidence="11">
    <location>
        <position position="78"/>
    </location>
    <ligand>
        <name>Zn(2+)</name>
        <dbReference type="ChEBI" id="CHEBI:29105"/>
        <label>1</label>
    </ligand>
</feature>
<evidence type="ECO:0000313" key="13">
    <source>
        <dbReference type="EMBL" id="MBM6947861.1"/>
    </source>
</evidence>
<keyword evidence="8" id="KW-0482">Metalloprotease</keyword>
<evidence type="ECO:0000256" key="8">
    <source>
        <dbReference type="ARBA" id="ARBA00023049"/>
    </source>
</evidence>
<comment type="caution">
    <text evidence="13">The sequence shown here is derived from an EMBL/GenBank/DDBJ whole genome shotgun (WGS) entry which is preliminary data.</text>
</comment>
<keyword evidence="5 11" id="KW-0479">Metal-binding</keyword>
<proteinExistence type="inferred from homology"/>
<feature type="active site" evidence="10">
    <location>
        <position position="80"/>
    </location>
</feature>
<organism evidence="13 14">
    <name type="scientific">Mordavella massiliensis</name>
    <dbReference type="NCBI Taxonomy" id="1871024"/>
    <lineage>
        <taxon>Bacteria</taxon>
        <taxon>Bacillati</taxon>
        <taxon>Bacillota</taxon>
        <taxon>Clostridia</taxon>
        <taxon>Eubacteriales</taxon>
        <taxon>Clostridiaceae</taxon>
        <taxon>Mordavella</taxon>
    </lineage>
</organism>
<dbReference type="InterPro" id="IPR010161">
    <property type="entry name" value="Peptidase_M20B"/>
</dbReference>
<evidence type="ECO:0000256" key="2">
    <source>
        <dbReference type="ARBA" id="ARBA00009692"/>
    </source>
</evidence>
<dbReference type="GO" id="GO:0008237">
    <property type="term" value="F:metallopeptidase activity"/>
    <property type="evidence" value="ECO:0007669"/>
    <property type="project" value="UniProtKB-KW"/>
</dbReference>
<comment type="similarity">
    <text evidence="2">Belongs to the peptidase M20B family.</text>
</comment>
<evidence type="ECO:0000256" key="11">
    <source>
        <dbReference type="PIRSR" id="PIRSR037215-2"/>
    </source>
</evidence>
<protein>
    <recommendedName>
        <fullName evidence="9">Peptidase T</fullName>
        <ecNumber evidence="9">3.4.11.4</ecNumber>
    </recommendedName>
</protein>
<dbReference type="Proteomes" id="UP000705508">
    <property type="component" value="Unassembled WGS sequence"/>
</dbReference>
<reference evidence="13" key="2">
    <citation type="journal article" date="2021" name="Sci. Rep.">
        <title>The distribution of antibiotic resistance genes in chicken gut microbiota commensals.</title>
        <authorList>
            <person name="Juricova H."/>
            <person name="Matiasovicova J."/>
            <person name="Kubasova T."/>
            <person name="Cejkova D."/>
            <person name="Rychlik I."/>
        </authorList>
    </citation>
    <scope>NUCLEOTIDE SEQUENCE</scope>
    <source>
        <strain evidence="13">An582</strain>
    </source>
</reference>
<name>A0A939BGM4_9CLOT</name>
<dbReference type="InterPro" id="IPR011650">
    <property type="entry name" value="Peptidase_M20_dimer"/>
</dbReference>
<comment type="catalytic activity">
    <reaction evidence="1">
        <text>Release of the N-terminal residue from a tripeptide.</text>
        <dbReference type="EC" id="3.4.11.4"/>
    </reaction>
</comment>
<dbReference type="PANTHER" id="PTHR42994">
    <property type="entry name" value="PEPTIDASE T"/>
    <property type="match status" value="1"/>
</dbReference>
<dbReference type="NCBIfam" id="TIGR01882">
    <property type="entry name" value="peptidase-T"/>
    <property type="match status" value="1"/>
</dbReference>
<evidence type="ECO:0000313" key="14">
    <source>
        <dbReference type="Proteomes" id="UP000705508"/>
    </source>
</evidence>
<dbReference type="GO" id="GO:0006508">
    <property type="term" value="P:proteolysis"/>
    <property type="evidence" value="ECO:0007669"/>
    <property type="project" value="UniProtKB-UniRule"/>
</dbReference>
<feature type="binding site" evidence="11">
    <location>
        <position position="196"/>
    </location>
    <ligand>
        <name>Zn(2+)</name>
        <dbReference type="ChEBI" id="CHEBI:29105"/>
        <label>1</label>
    </ligand>
</feature>
<dbReference type="PIRSF" id="PIRSF037215">
    <property type="entry name" value="Peptidase_M20B"/>
    <property type="match status" value="1"/>
</dbReference>
<dbReference type="RefSeq" id="WP_204905910.1">
    <property type="nucleotide sequence ID" value="NZ_JACJKS010000004.1"/>
</dbReference>
<feature type="binding site" evidence="11">
    <location>
        <position position="140"/>
    </location>
    <ligand>
        <name>Zn(2+)</name>
        <dbReference type="ChEBI" id="CHEBI:29105"/>
        <label>1</label>
    </ligand>
</feature>